<keyword evidence="1" id="KW-0732">Signal</keyword>
<dbReference type="GeneID" id="117573491"/>
<dbReference type="Proteomes" id="UP000515160">
    <property type="component" value="Chromosome 2R"/>
</dbReference>
<accession>A0A6P8XMM7</accession>
<reference evidence="3" key="1">
    <citation type="submission" date="2025-08" db="UniProtKB">
        <authorList>
            <consortium name="RefSeq"/>
        </authorList>
    </citation>
    <scope>IDENTIFICATION</scope>
    <source>
        <strain evidence="3">15112-1751.03</strain>
        <tissue evidence="3">Whole Adult</tissue>
    </source>
</reference>
<dbReference type="AlphaFoldDB" id="A0A6P8XMM7"/>
<keyword evidence="2" id="KW-1185">Reference proteome</keyword>
<feature type="signal peptide" evidence="1">
    <location>
        <begin position="1"/>
        <end position="20"/>
    </location>
</feature>
<sequence>MLTASLFVLFFVVCPLQTNAQNVTVSLANSQAVSNTVKEMLDEKLPPNAEARDSGNMLLDSVKKALSICDEALIKDQQIVKHTNCVAETKVWALISVGELAGQSWAKSGASRPGLFC</sequence>
<evidence type="ECO:0000313" key="2">
    <source>
        <dbReference type="Proteomes" id="UP000515160"/>
    </source>
</evidence>
<proteinExistence type="predicted"/>
<protein>
    <submittedName>
        <fullName evidence="3">Uncharacterized protein LOC117573491</fullName>
    </submittedName>
</protein>
<dbReference type="OrthoDB" id="7826482at2759"/>
<evidence type="ECO:0000313" key="3">
    <source>
        <dbReference type="RefSeq" id="XP_034112610.1"/>
    </source>
</evidence>
<feature type="chain" id="PRO_5027710256" evidence="1">
    <location>
        <begin position="21"/>
        <end position="117"/>
    </location>
</feature>
<dbReference type="RefSeq" id="XP_034112610.1">
    <property type="nucleotide sequence ID" value="XM_034256719.2"/>
</dbReference>
<evidence type="ECO:0000256" key="1">
    <source>
        <dbReference type="SAM" id="SignalP"/>
    </source>
</evidence>
<organism evidence="2 3">
    <name type="scientific">Drosophila albomicans</name>
    <name type="common">Fruit fly</name>
    <dbReference type="NCBI Taxonomy" id="7291"/>
    <lineage>
        <taxon>Eukaryota</taxon>
        <taxon>Metazoa</taxon>
        <taxon>Ecdysozoa</taxon>
        <taxon>Arthropoda</taxon>
        <taxon>Hexapoda</taxon>
        <taxon>Insecta</taxon>
        <taxon>Pterygota</taxon>
        <taxon>Neoptera</taxon>
        <taxon>Endopterygota</taxon>
        <taxon>Diptera</taxon>
        <taxon>Brachycera</taxon>
        <taxon>Muscomorpha</taxon>
        <taxon>Ephydroidea</taxon>
        <taxon>Drosophilidae</taxon>
        <taxon>Drosophila</taxon>
    </lineage>
</organism>
<gene>
    <name evidence="3" type="primary">LOC117573491</name>
</gene>
<name>A0A6P8XMM7_DROAB</name>